<evidence type="ECO:0000313" key="3">
    <source>
        <dbReference type="Proteomes" id="UP001218188"/>
    </source>
</evidence>
<proteinExistence type="predicted"/>
<protein>
    <submittedName>
        <fullName evidence="2">Uncharacterized protein</fullName>
    </submittedName>
</protein>
<sequence>MKTQAMFVPAIAAIHNFLRVHDTEDNADDLGPSTSTPLQREGSRRMEDFIETPAKPREISPEELGFSISAEERKRASDRRDRIAKKMWSDYVALLAERGEGED</sequence>
<keyword evidence="3" id="KW-1185">Reference proteome</keyword>
<dbReference type="Proteomes" id="UP001218188">
    <property type="component" value="Unassembled WGS sequence"/>
</dbReference>
<dbReference type="EMBL" id="JARJCM010000266">
    <property type="protein sequence ID" value="KAJ7020364.1"/>
    <property type="molecule type" value="Genomic_DNA"/>
</dbReference>
<reference evidence="2" key="1">
    <citation type="submission" date="2023-03" db="EMBL/GenBank/DDBJ databases">
        <title>Massive genome expansion in bonnet fungi (Mycena s.s.) driven by repeated elements and novel gene families across ecological guilds.</title>
        <authorList>
            <consortium name="Lawrence Berkeley National Laboratory"/>
            <person name="Harder C.B."/>
            <person name="Miyauchi S."/>
            <person name="Viragh M."/>
            <person name="Kuo A."/>
            <person name="Thoen E."/>
            <person name="Andreopoulos B."/>
            <person name="Lu D."/>
            <person name="Skrede I."/>
            <person name="Drula E."/>
            <person name="Henrissat B."/>
            <person name="Morin E."/>
            <person name="Kohler A."/>
            <person name="Barry K."/>
            <person name="LaButti K."/>
            <person name="Morin E."/>
            <person name="Salamov A."/>
            <person name="Lipzen A."/>
            <person name="Mereny Z."/>
            <person name="Hegedus B."/>
            <person name="Baldrian P."/>
            <person name="Stursova M."/>
            <person name="Weitz H."/>
            <person name="Taylor A."/>
            <person name="Grigoriev I.V."/>
            <person name="Nagy L.G."/>
            <person name="Martin F."/>
            <person name="Kauserud H."/>
        </authorList>
    </citation>
    <scope>NUCLEOTIDE SEQUENCE</scope>
    <source>
        <strain evidence="2">CBHHK200</strain>
    </source>
</reference>
<accession>A0AAD6WTG9</accession>
<evidence type="ECO:0000256" key="1">
    <source>
        <dbReference type="SAM" id="MobiDB-lite"/>
    </source>
</evidence>
<feature type="region of interest" description="Disordered" evidence="1">
    <location>
        <begin position="24"/>
        <end position="80"/>
    </location>
</feature>
<dbReference type="AlphaFoldDB" id="A0AAD6WTG9"/>
<evidence type="ECO:0000313" key="2">
    <source>
        <dbReference type="EMBL" id="KAJ7020364.1"/>
    </source>
</evidence>
<name>A0AAD6WTG9_9AGAR</name>
<comment type="caution">
    <text evidence="2">The sequence shown here is derived from an EMBL/GenBank/DDBJ whole genome shotgun (WGS) entry which is preliminary data.</text>
</comment>
<feature type="compositionally biased region" description="Basic and acidic residues" evidence="1">
    <location>
        <begin position="70"/>
        <end position="80"/>
    </location>
</feature>
<organism evidence="2 3">
    <name type="scientific">Mycena alexandri</name>
    <dbReference type="NCBI Taxonomy" id="1745969"/>
    <lineage>
        <taxon>Eukaryota</taxon>
        <taxon>Fungi</taxon>
        <taxon>Dikarya</taxon>
        <taxon>Basidiomycota</taxon>
        <taxon>Agaricomycotina</taxon>
        <taxon>Agaricomycetes</taxon>
        <taxon>Agaricomycetidae</taxon>
        <taxon>Agaricales</taxon>
        <taxon>Marasmiineae</taxon>
        <taxon>Mycenaceae</taxon>
        <taxon>Mycena</taxon>
    </lineage>
</organism>
<gene>
    <name evidence="2" type="ORF">C8F04DRAFT_974391</name>
</gene>
<feature type="compositionally biased region" description="Basic and acidic residues" evidence="1">
    <location>
        <begin position="41"/>
        <end position="60"/>
    </location>
</feature>